<protein>
    <recommendedName>
        <fullName evidence="2">Serine protease</fullName>
    </recommendedName>
</protein>
<sequence length="64" mass="6987">MPKHFPNRFGGVAQSFSTLRDDIANHSAVWVSAMVILVQTKAANNFAAGLFYDSPAILVTNKHI</sequence>
<name>A0A645CTS8_9ZZZZ</name>
<dbReference type="AlphaFoldDB" id="A0A645CTS8"/>
<gene>
    <name evidence="1" type="ORF">SDC9_127374</name>
</gene>
<comment type="caution">
    <text evidence="1">The sequence shown here is derived from an EMBL/GenBank/DDBJ whole genome shotgun (WGS) entry which is preliminary data.</text>
</comment>
<accession>A0A645CTS8</accession>
<reference evidence="1" key="1">
    <citation type="submission" date="2019-08" db="EMBL/GenBank/DDBJ databases">
        <authorList>
            <person name="Kucharzyk K."/>
            <person name="Murdoch R.W."/>
            <person name="Higgins S."/>
            <person name="Loffler F."/>
        </authorList>
    </citation>
    <scope>NUCLEOTIDE SEQUENCE</scope>
</reference>
<evidence type="ECO:0000313" key="1">
    <source>
        <dbReference type="EMBL" id="MPM80327.1"/>
    </source>
</evidence>
<evidence type="ECO:0008006" key="2">
    <source>
        <dbReference type="Google" id="ProtNLM"/>
    </source>
</evidence>
<organism evidence="1">
    <name type="scientific">bioreactor metagenome</name>
    <dbReference type="NCBI Taxonomy" id="1076179"/>
    <lineage>
        <taxon>unclassified sequences</taxon>
        <taxon>metagenomes</taxon>
        <taxon>ecological metagenomes</taxon>
    </lineage>
</organism>
<proteinExistence type="predicted"/>
<dbReference type="EMBL" id="VSSQ01029973">
    <property type="protein sequence ID" value="MPM80327.1"/>
    <property type="molecule type" value="Genomic_DNA"/>
</dbReference>